<dbReference type="AlphaFoldDB" id="A0A0R3UFQ8"/>
<name>A0A0R3UFQ8_MESCO</name>
<evidence type="ECO:0000313" key="3">
    <source>
        <dbReference type="WBParaSite" id="MCOS_0000597401-mRNA-1"/>
    </source>
</evidence>
<sequence>MGLYLDVLRFPLNCYCGKQGQIEAAVFIVNPKLSAIANLPLLTPPTPLVLAANSSTLHIAGSVMARVMVDSIQARHSFLVSPDCQWNVILRYDFLSAHKGVIDCPRAKLIVYNWNPLSQWSTLTLSTLYQNPPTSSLQHPT</sequence>
<organism evidence="3">
    <name type="scientific">Mesocestoides corti</name>
    <name type="common">Flatworm</name>
    <dbReference type="NCBI Taxonomy" id="53468"/>
    <lineage>
        <taxon>Eukaryota</taxon>
        <taxon>Metazoa</taxon>
        <taxon>Spiralia</taxon>
        <taxon>Lophotrochozoa</taxon>
        <taxon>Platyhelminthes</taxon>
        <taxon>Cestoda</taxon>
        <taxon>Eucestoda</taxon>
        <taxon>Cyclophyllidea</taxon>
        <taxon>Mesocestoididae</taxon>
        <taxon>Mesocestoides</taxon>
    </lineage>
</organism>
<dbReference type="InterPro" id="IPR021109">
    <property type="entry name" value="Peptidase_aspartic_dom_sf"/>
</dbReference>
<dbReference type="EMBL" id="UXSR01005226">
    <property type="protein sequence ID" value="VDD79972.1"/>
    <property type="molecule type" value="Genomic_DNA"/>
</dbReference>
<protein>
    <submittedName>
        <fullName evidence="3">DUF4283 domain-containing protein</fullName>
    </submittedName>
</protein>
<evidence type="ECO:0000313" key="2">
    <source>
        <dbReference type="Proteomes" id="UP000267029"/>
    </source>
</evidence>
<dbReference type="WBParaSite" id="MCOS_0000597401-mRNA-1">
    <property type="protein sequence ID" value="MCOS_0000597401-mRNA-1"/>
    <property type="gene ID" value="MCOS_0000597401"/>
</dbReference>
<proteinExistence type="predicted"/>
<gene>
    <name evidence="1" type="ORF">MCOS_LOCUS5975</name>
</gene>
<keyword evidence="2" id="KW-1185">Reference proteome</keyword>
<evidence type="ECO:0000313" key="1">
    <source>
        <dbReference type="EMBL" id="VDD79972.1"/>
    </source>
</evidence>
<dbReference type="Proteomes" id="UP000267029">
    <property type="component" value="Unassembled WGS sequence"/>
</dbReference>
<dbReference type="Gene3D" id="2.40.70.10">
    <property type="entry name" value="Acid Proteases"/>
    <property type="match status" value="1"/>
</dbReference>
<accession>A0A0R3UFQ8</accession>
<reference evidence="3" key="1">
    <citation type="submission" date="2017-02" db="UniProtKB">
        <authorList>
            <consortium name="WormBaseParasite"/>
        </authorList>
    </citation>
    <scope>IDENTIFICATION</scope>
</reference>
<reference evidence="1 2" key="2">
    <citation type="submission" date="2018-10" db="EMBL/GenBank/DDBJ databases">
        <authorList>
            <consortium name="Pathogen Informatics"/>
        </authorList>
    </citation>
    <scope>NUCLEOTIDE SEQUENCE [LARGE SCALE GENOMIC DNA]</scope>
</reference>